<dbReference type="Pfam" id="PF06325">
    <property type="entry name" value="PrmA"/>
    <property type="match status" value="1"/>
</dbReference>
<dbReference type="InterPro" id="IPR052190">
    <property type="entry name" value="Euk-Arch_PrmC-MTase"/>
</dbReference>
<dbReference type="EMBL" id="CP048222">
    <property type="protein sequence ID" value="QHT66294.1"/>
    <property type="molecule type" value="Genomic_DNA"/>
</dbReference>
<organism evidence="4 5">
    <name type="scientific">Rhodocytophaga rosea</name>
    <dbReference type="NCBI Taxonomy" id="2704465"/>
    <lineage>
        <taxon>Bacteria</taxon>
        <taxon>Pseudomonadati</taxon>
        <taxon>Bacteroidota</taxon>
        <taxon>Cytophagia</taxon>
        <taxon>Cytophagales</taxon>
        <taxon>Rhodocytophagaceae</taxon>
        <taxon>Rhodocytophaga</taxon>
    </lineage>
</organism>
<keyword evidence="1 4" id="KW-0489">Methyltransferase</keyword>
<dbReference type="CDD" id="cd02440">
    <property type="entry name" value="AdoMet_MTases"/>
    <property type="match status" value="1"/>
</dbReference>
<dbReference type="PANTHER" id="PTHR45875">
    <property type="entry name" value="METHYLTRANSFERASE N6AMT1"/>
    <property type="match status" value="1"/>
</dbReference>
<dbReference type="Gene3D" id="3.40.50.150">
    <property type="entry name" value="Vaccinia Virus protein VP39"/>
    <property type="match status" value="1"/>
</dbReference>
<dbReference type="InterPro" id="IPR029063">
    <property type="entry name" value="SAM-dependent_MTases_sf"/>
</dbReference>
<dbReference type="KEGG" id="rhoz:GXP67_06290"/>
<gene>
    <name evidence="4" type="ORF">GXP67_06290</name>
</gene>
<dbReference type="AlphaFoldDB" id="A0A6C0GEP5"/>
<dbReference type="Proteomes" id="UP000480178">
    <property type="component" value="Chromosome"/>
</dbReference>
<proteinExistence type="predicted"/>
<name>A0A6C0GEP5_9BACT</name>
<keyword evidence="3" id="KW-0949">S-adenosyl-L-methionine</keyword>
<evidence type="ECO:0000256" key="1">
    <source>
        <dbReference type="ARBA" id="ARBA00022603"/>
    </source>
</evidence>
<sequence>MFAEHTELRQITIQGTTLTLELNEQVFAPSKNGSFYANTLQIHPGDRVIDIGTGSGVLAIYAALQGGQVCATDIEAEAVELATKNCALNKVQADIRQGSLFSDFSGTFDVIAANLPNEIVPPVYADKLGKHAAETFDGGEKGNKFILELLEISKKYMHANSRLYLPVHSLTDYHEVLQAALSQYQVRLLALANLPAKEFVQQHLDYYLAMNEQGIIKIFKKGDQWHTHGYVYEVMLAS</sequence>
<evidence type="ECO:0000313" key="4">
    <source>
        <dbReference type="EMBL" id="QHT66294.1"/>
    </source>
</evidence>
<protein>
    <submittedName>
        <fullName evidence="4">Methyltransferase</fullName>
    </submittedName>
</protein>
<reference evidence="4 5" key="1">
    <citation type="submission" date="2020-01" db="EMBL/GenBank/DDBJ databases">
        <authorList>
            <person name="Kim M.K."/>
        </authorList>
    </citation>
    <scope>NUCLEOTIDE SEQUENCE [LARGE SCALE GENOMIC DNA]</scope>
    <source>
        <strain evidence="4 5">172606-1</strain>
    </source>
</reference>
<keyword evidence="2 4" id="KW-0808">Transferase</keyword>
<dbReference type="GO" id="GO:0008276">
    <property type="term" value="F:protein methyltransferase activity"/>
    <property type="evidence" value="ECO:0007669"/>
    <property type="project" value="TreeGrafter"/>
</dbReference>
<dbReference type="PANTHER" id="PTHR45875:SF1">
    <property type="entry name" value="METHYLTRANSFERASE N6AMT1"/>
    <property type="match status" value="1"/>
</dbReference>
<dbReference type="SUPFAM" id="SSF53335">
    <property type="entry name" value="S-adenosyl-L-methionine-dependent methyltransferases"/>
    <property type="match status" value="1"/>
</dbReference>
<accession>A0A6C0GEP5</accession>
<evidence type="ECO:0000313" key="5">
    <source>
        <dbReference type="Proteomes" id="UP000480178"/>
    </source>
</evidence>
<evidence type="ECO:0000256" key="3">
    <source>
        <dbReference type="ARBA" id="ARBA00022691"/>
    </source>
</evidence>
<dbReference type="GO" id="GO:0032259">
    <property type="term" value="P:methylation"/>
    <property type="evidence" value="ECO:0007669"/>
    <property type="project" value="UniProtKB-KW"/>
</dbReference>
<keyword evidence="5" id="KW-1185">Reference proteome</keyword>
<dbReference type="GO" id="GO:0008757">
    <property type="term" value="F:S-adenosylmethionine-dependent methyltransferase activity"/>
    <property type="evidence" value="ECO:0007669"/>
    <property type="project" value="TreeGrafter"/>
</dbReference>
<dbReference type="RefSeq" id="WP_162442357.1">
    <property type="nucleotide sequence ID" value="NZ_CP048222.1"/>
</dbReference>
<dbReference type="GO" id="GO:0035657">
    <property type="term" value="C:eRF1 methyltransferase complex"/>
    <property type="evidence" value="ECO:0007669"/>
    <property type="project" value="TreeGrafter"/>
</dbReference>
<evidence type="ECO:0000256" key="2">
    <source>
        <dbReference type="ARBA" id="ARBA00022679"/>
    </source>
</evidence>